<reference evidence="1" key="1">
    <citation type="submission" date="2022-05" db="EMBL/GenBank/DDBJ databases">
        <title>Comparative genomics of Staphylococcus equorum isolates.</title>
        <authorList>
            <person name="Luelf R.H."/>
        </authorList>
    </citation>
    <scope>NUCLEOTIDE SEQUENCE</scope>
    <source>
        <strain evidence="1">TMW 2.2497</strain>
    </source>
</reference>
<dbReference type="RefSeq" id="WP_107373613.1">
    <property type="nucleotide sequence ID" value="NZ_JAMBPZ010000016.1"/>
</dbReference>
<protein>
    <submittedName>
        <fullName evidence="1">Uncharacterized protein</fullName>
    </submittedName>
</protein>
<proteinExistence type="predicted"/>
<dbReference type="Proteomes" id="UP001152422">
    <property type="component" value="Unassembled WGS sequence"/>
</dbReference>
<comment type="caution">
    <text evidence="1">The sequence shown here is derived from an EMBL/GenBank/DDBJ whole genome shotgun (WGS) entry which is preliminary data.</text>
</comment>
<name>A0A9X4L6S9_9STAP</name>
<evidence type="ECO:0000313" key="2">
    <source>
        <dbReference type="Proteomes" id="UP001152422"/>
    </source>
</evidence>
<organism evidence="1 2">
    <name type="scientific">Staphylococcus equorum</name>
    <dbReference type="NCBI Taxonomy" id="246432"/>
    <lineage>
        <taxon>Bacteria</taxon>
        <taxon>Bacillati</taxon>
        <taxon>Bacillota</taxon>
        <taxon>Bacilli</taxon>
        <taxon>Bacillales</taxon>
        <taxon>Staphylococcaceae</taxon>
        <taxon>Staphylococcus</taxon>
    </lineage>
</organism>
<evidence type="ECO:0000313" key="1">
    <source>
        <dbReference type="EMBL" id="MDG0847415.1"/>
    </source>
</evidence>
<dbReference type="AlphaFoldDB" id="A0A9X4L6S9"/>
<sequence>MIINHEEKYKYYSSLLEMPYSKVITLLIKKYGEVTDDYYKEKSYKKFLNGEIKSISKGKFSKTKEGLYCHHIFENQYDNLSSPQFIRNYKYDFEYQKKENLVYCDLFEHLILHTLIAKESNGIHGLAGYLVFILPNIEEWYVSEIDPQLEWQKYCKEKAILSKEYSEKLLIEIDNKVNNTDAYKQFKKELYKNI</sequence>
<gene>
    <name evidence="1" type="ORF">M4L89_14455</name>
</gene>
<keyword evidence="2" id="KW-1185">Reference proteome</keyword>
<dbReference type="EMBL" id="JAMBQA010000016">
    <property type="protein sequence ID" value="MDG0847415.1"/>
    <property type="molecule type" value="Genomic_DNA"/>
</dbReference>
<accession>A0A9X4L6S9</accession>